<dbReference type="InterPro" id="IPR050807">
    <property type="entry name" value="TransReg_Diox_bact_type"/>
</dbReference>
<dbReference type="GO" id="GO:0003700">
    <property type="term" value="F:DNA-binding transcription factor activity"/>
    <property type="evidence" value="ECO:0007669"/>
    <property type="project" value="TreeGrafter"/>
</dbReference>
<dbReference type="PANTHER" id="PTHR46797:SF1">
    <property type="entry name" value="METHYLPHOSPHONATE SYNTHASE"/>
    <property type="match status" value="1"/>
</dbReference>
<gene>
    <name evidence="3" type="ORF">HF849_17735</name>
</gene>
<dbReference type="SUPFAM" id="SSF47413">
    <property type="entry name" value="lambda repressor-like DNA-binding domains"/>
    <property type="match status" value="1"/>
</dbReference>
<sequence>MESKWINAGNRLREIRNETNLSVFKVAKKVHISGNYLSMLERGINCPSDAVLFNLAEFYNVDPSELFKLYNKVTPPTNEQLKNMPSLKGLITQLSIDPKLTPEEKDKFATQLYEIANNLFNKE</sequence>
<protein>
    <submittedName>
        <fullName evidence="3">Helix-turn-helix transcriptional regulator</fullName>
    </submittedName>
</protein>
<dbReference type="PANTHER" id="PTHR46797">
    <property type="entry name" value="HTH-TYPE TRANSCRIPTIONAL REGULATOR"/>
    <property type="match status" value="1"/>
</dbReference>
<dbReference type="CDD" id="cd00093">
    <property type="entry name" value="HTH_XRE"/>
    <property type="match status" value="1"/>
</dbReference>
<dbReference type="InterPro" id="IPR010982">
    <property type="entry name" value="Lambda_DNA-bd_dom_sf"/>
</dbReference>
<comment type="caution">
    <text evidence="3">The sequence shown here is derived from an EMBL/GenBank/DDBJ whole genome shotgun (WGS) entry which is preliminary data.</text>
</comment>
<dbReference type="SMART" id="SM00530">
    <property type="entry name" value="HTH_XRE"/>
    <property type="match status" value="1"/>
</dbReference>
<evidence type="ECO:0000256" key="1">
    <source>
        <dbReference type="ARBA" id="ARBA00023125"/>
    </source>
</evidence>
<dbReference type="GO" id="GO:0003677">
    <property type="term" value="F:DNA binding"/>
    <property type="evidence" value="ECO:0007669"/>
    <property type="project" value="UniProtKB-KW"/>
</dbReference>
<dbReference type="AlphaFoldDB" id="A0A7X9XQV4"/>
<reference evidence="3 4" key="1">
    <citation type="submission" date="2020-04" db="EMBL/GenBank/DDBJ databases">
        <authorList>
            <person name="Hitch T.C.A."/>
            <person name="Wylensek D."/>
            <person name="Clavel T."/>
        </authorList>
    </citation>
    <scope>NUCLEOTIDE SEQUENCE [LARGE SCALE GENOMIC DNA]</scope>
    <source>
        <strain evidence="3 4">WB01_NA02</strain>
    </source>
</reference>
<feature type="domain" description="HTH cro/C1-type" evidence="2">
    <location>
        <begin position="12"/>
        <end position="66"/>
    </location>
</feature>
<proteinExistence type="predicted"/>
<dbReference type="EMBL" id="JABAGD010000036">
    <property type="protein sequence ID" value="NMF06560.1"/>
    <property type="molecule type" value="Genomic_DNA"/>
</dbReference>
<dbReference type="GO" id="GO:0005829">
    <property type="term" value="C:cytosol"/>
    <property type="evidence" value="ECO:0007669"/>
    <property type="project" value="TreeGrafter"/>
</dbReference>
<dbReference type="RefSeq" id="WP_168982660.1">
    <property type="nucleotide sequence ID" value="NZ_JABAGD010000036.1"/>
</dbReference>
<dbReference type="Gene3D" id="1.10.260.40">
    <property type="entry name" value="lambda repressor-like DNA-binding domains"/>
    <property type="match status" value="1"/>
</dbReference>
<evidence type="ECO:0000259" key="2">
    <source>
        <dbReference type="PROSITE" id="PS50943"/>
    </source>
</evidence>
<dbReference type="InterPro" id="IPR001387">
    <property type="entry name" value="Cro/C1-type_HTH"/>
</dbReference>
<accession>A0A7X9XQV4</accession>
<dbReference type="PROSITE" id="PS50943">
    <property type="entry name" value="HTH_CROC1"/>
    <property type="match status" value="1"/>
</dbReference>
<organism evidence="3 4">
    <name type="scientific">Clostridium beijerinckii</name>
    <name type="common">Clostridium MP</name>
    <dbReference type="NCBI Taxonomy" id="1520"/>
    <lineage>
        <taxon>Bacteria</taxon>
        <taxon>Bacillati</taxon>
        <taxon>Bacillota</taxon>
        <taxon>Clostridia</taxon>
        <taxon>Eubacteriales</taxon>
        <taxon>Clostridiaceae</taxon>
        <taxon>Clostridium</taxon>
    </lineage>
</organism>
<evidence type="ECO:0000313" key="4">
    <source>
        <dbReference type="Proteomes" id="UP000587880"/>
    </source>
</evidence>
<name>A0A7X9XQV4_CLOBE</name>
<keyword evidence="1" id="KW-0238">DNA-binding</keyword>
<evidence type="ECO:0000313" key="3">
    <source>
        <dbReference type="EMBL" id="NMF06560.1"/>
    </source>
</evidence>
<dbReference type="Proteomes" id="UP000587880">
    <property type="component" value="Unassembled WGS sequence"/>
</dbReference>
<dbReference type="Pfam" id="PF01381">
    <property type="entry name" value="HTH_3"/>
    <property type="match status" value="1"/>
</dbReference>